<evidence type="ECO:0000256" key="2">
    <source>
        <dbReference type="SAM" id="Phobius"/>
    </source>
</evidence>
<feature type="compositionally biased region" description="Polar residues" evidence="1">
    <location>
        <begin position="1"/>
        <end position="33"/>
    </location>
</feature>
<dbReference type="eggNOG" id="KOG4197">
    <property type="taxonomic scope" value="Eukaryota"/>
</dbReference>
<organism evidence="3 4">
    <name type="scientific">Erythranthe guttata</name>
    <name type="common">Yellow monkey flower</name>
    <name type="synonym">Mimulus guttatus</name>
    <dbReference type="NCBI Taxonomy" id="4155"/>
    <lineage>
        <taxon>Eukaryota</taxon>
        <taxon>Viridiplantae</taxon>
        <taxon>Streptophyta</taxon>
        <taxon>Embryophyta</taxon>
        <taxon>Tracheophyta</taxon>
        <taxon>Spermatophyta</taxon>
        <taxon>Magnoliopsida</taxon>
        <taxon>eudicotyledons</taxon>
        <taxon>Gunneridae</taxon>
        <taxon>Pentapetalae</taxon>
        <taxon>asterids</taxon>
        <taxon>lamiids</taxon>
        <taxon>Lamiales</taxon>
        <taxon>Phrymaceae</taxon>
        <taxon>Erythranthe</taxon>
    </lineage>
</organism>
<keyword evidence="2" id="KW-0472">Membrane</keyword>
<dbReference type="PhylomeDB" id="A0A022PSZ9"/>
<gene>
    <name evidence="3" type="ORF">MIMGU_mgv1a017224mg</name>
</gene>
<name>A0A022PSZ9_ERYGU</name>
<dbReference type="STRING" id="4155.A0A022PSZ9"/>
<proteinExistence type="predicted"/>
<dbReference type="OMA" id="HLPRYDP"/>
<dbReference type="PANTHER" id="PTHR34189">
    <property type="entry name" value="TRANSMEMBRANE PROTEIN"/>
    <property type="match status" value="1"/>
</dbReference>
<dbReference type="Proteomes" id="UP000030748">
    <property type="component" value="Unassembled WGS sequence"/>
</dbReference>
<feature type="transmembrane region" description="Helical" evidence="2">
    <location>
        <begin position="50"/>
        <end position="69"/>
    </location>
</feature>
<evidence type="ECO:0000256" key="1">
    <source>
        <dbReference type="SAM" id="MobiDB-lite"/>
    </source>
</evidence>
<sequence>MYRPVSSSRVSDEFFSNQSPAADTEEQLPTYNPESHVAKKDKSRLRSAEAAVHIIPLLLILCAVILWFFSSPVEMVNKRDHIAGRLRI</sequence>
<evidence type="ECO:0000313" key="3">
    <source>
        <dbReference type="EMBL" id="EYU19462.1"/>
    </source>
</evidence>
<reference evidence="3 4" key="1">
    <citation type="journal article" date="2013" name="Proc. Natl. Acad. Sci. U.S.A.">
        <title>Fine-scale variation in meiotic recombination in Mimulus inferred from population shotgun sequencing.</title>
        <authorList>
            <person name="Hellsten U."/>
            <person name="Wright K.M."/>
            <person name="Jenkins J."/>
            <person name="Shu S."/>
            <person name="Yuan Y."/>
            <person name="Wessler S.R."/>
            <person name="Schmutz J."/>
            <person name="Willis J.H."/>
            <person name="Rokhsar D.S."/>
        </authorList>
    </citation>
    <scope>NUCLEOTIDE SEQUENCE [LARGE SCALE GENOMIC DNA]</scope>
    <source>
        <strain evidence="4">cv. DUN x IM62</strain>
    </source>
</reference>
<dbReference type="KEGG" id="egt:105978092"/>
<accession>A0A022PSZ9</accession>
<evidence type="ECO:0000313" key="4">
    <source>
        <dbReference type="Proteomes" id="UP000030748"/>
    </source>
</evidence>
<dbReference type="EMBL" id="KI632290">
    <property type="protein sequence ID" value="EYU19462.1"/>
    <property type="molecule type" value="Genomic_DNA"/>
</dbReference>
<dbReference type="OrthoDB" id="759788at2759"/>
<protein>
    <submittedName>
        <fullName evidence="3">Uncharacterized protein</fullName>
    </submittedName>
</protein>
<keyword evidence="2" id="KW-0812">Transmembrane</keyword>
<keyword evidence="4" id="KW-1185">Reference proteome</keyword>
<feature type="region of interest" description="Disordered" evidence="1">
    <location>
        <begin position="1"/>
        <end position="36"/>
    </location>
</feature>
<dbReference type="PANTHER" id="PTHR34189:SF13">
    <property type="entry name" value="TRANSMEMBRANE PROTEIN"/>
    <property type="match status" value="1"/>
</dbReference>
<keyword evidence="2" id="KW-1133">Transmembrane helix</keyword>
<dbReference type="AlphaFoldDB" id="A0A022PSZ9"/>